<comment type="similarity">
    <text evidence="3">Belongs to the isocitrate and isopropylmalate dehydrogenases family.</text>
</comment>
<keyword evidence="6" id="KW-0809">Transit peptide</keyword>
<dbReference type="Gene3D" id="3.40.718.10">
    <property type="entry name" value="Isopropylmalate Dehydrogenase"/>
    <property type="match status" value="1"/>
</dbReference>
<dbReference type="NCBIfam" id="TIGR00175">
    <property type="entry name" value="mito_nad_idh"/>
    <property type="match status" value="1"/>
</dbReference>
<dbReference type="InterPro" id="IPR024084">
    <property type="entry name" value="IsoPropMal-DH-like_dom"/>
</dbReference>
<dbReference type="GO" id="GO:0000287">
    <property type="term" value="F:magnesium ion binding"/>
    <property type="evidence" value="ECO:0007669"/>
    <property type="project" value="InterPro"/>
</dbReference>
<dbReference type="PANTHER" id="PTHR11835">
    <property type="entry name" value="DECARBOXYLATING DEHYDROGENASES-ISOCITRATE, ISOPROPYLMALATE, TARTRATE"/>
    <property type="match status" value="1"/>
</dbReference>
<evidence type="ECO:0000259" key="9">
    <source>
        <dbReference type="SMART" id="SM01329"/>
    </source>
</evidence>
<keyword evidence="8" id="KW-0520">NAD</keyword>
<dbReference type="PANTHER" id="PTHR11835:SF34">
    <property type="entry name" value="ISOCITRATE DEHYDROGENASE [NAD] SUBUNIT ALPHA, MITOCHONDRIAL"/>
    <property type="match status" value="1"/>
</dbReference>
<name>A0A2Z4Y4Y9_SUMC1</name>
<evidence type="ECO:0000313" key="11">
    <source>
        <dbReference type="Proteomes" id="UP000262583"/>
    </source>
</evidence>
<evidence type="ECO:0000256" key="3">
    <source>
        <dbReference type="ARBA" id="ARBA00007769"/>
    </source>
</evidence>
<dbReference type="AlphaFoldDB" id="A0A2Z4Y4Y9"/>
<protein>
    <submittedName>
        <fullName evidence="10">Isocitrate dehydrogenase [NAD]</fullName>
    </submittedName>
</protein>
<dbReference type="GO" id="GO:0006099">
    <property type="term" value="P:tricarboxylic acid cycle"/>
    <property type="evidence" value="ECO:0007669"/>
    <property type="project" value="InterPro"/>
</dbReference>
<evidence type="ECO:0000256" key="1">
    <source>
        <dbReference type="ARBA" id="ARBA00001936"/>
    </source>
</evidence>
<dbReference type="Proteomes" id="UP000262583">
    <property type="component" value="Chromosome"/>
</dbReference>
<keyword evidence="5" id="KW-0460">Magnesium</keyword>
<evidence type="ECO:0000256" key="6">
    <source>
        <dbReference type="ARBA" id="ARBA00022946"/>
    </source>
</evidence>
<dbReference type="GO" id="GO:0051287">
    <property type="term" value="F:NAD binding"/>
    <property type="evidence" value="ECO:0007669"/>
    <property type="project" value="InterPro"/>
</dbReference>
<dbReference type="InterPro" id="IPR004434">
    <property type="entry name" value="Isocitrate_DH_NAD"/>
</dbReference>
<evidence type="ECO:0000256" key="8">
    <source>
        <dbReference type="ARBA" id="ARBA00023027"/>
    </source>
</evidence>
<comment type="cofactor">
    <cofactor evidence="1">
        <name>Mn(2+)</name>
        <dbReference type="ChEBI" id="CHEBI:29035"/>
    </cofactor>
</comment>
<evidence type="ECO:0000256" key="2">
    <source>
        <dbReference type="ARBA" id="ARBA00001946"/>
    </source>
</evidence>
<dbReference type="GO" id="GO:0004449">
    <property type="term" value="F:isocitrate dehydrogenase (NAD+) activity"/>
    <property type="evidence" value="ECO:0007669"/>
    <property type="project" value="TreeGrafter"/>
</dbReference>
<keyword evidence="4" id="KW-0479">Metal-binding</keyword>
<sequence>MPTKSYRISLIPGDGIGPEVTEAAVAVLEATGISFEWETLEAGGEVMVKYGTPLPEHVFASIRKNGVALKGPITTPIGGGFTSANVTLRKRLDLFANVRPSKTLPAVKTRYENVDLVVIRENTEDLYSGLEHIVVPGVVESLKVITEAASLRIARFAFQYAMNHGRKKVTAVHKANIMKLSDGLFLECCRRAAKEYPDIQYAEIIVDNLCMQLVRDPLQFDVLLLENLYGDIISDLCAGLVGGLGVVPAANIGEGIAIFEAVHGSAPDIAGRGIANPTALILSGVMMLRWLGETDAADRVERAVHAALARPEVRTPDLGGAATTRDFTQAIIAAMQS</sequence>
<dbReference type="PROSITE" id="PS00470">
    <property type="entry name" value="IDH_IMDH"/>
    <property type="match status" value="1"/>
</dbReference>
<reference evidence="10 11" key="1">
    <citation type="submission" date="2018-05" db="EMBL/GenBank/DDBJ databases">
        <title>A metagenomic window into the 2 km-deep terrestrial subsurface aquifer revealed taxonomically and functionally diverse microbial community comprising novel uncultured bacterial lineages.</title>
        <authorList>
            <person name="Kadnikov V.V."/>
            <person name="Mardanov A.V."/>
            <person name="Beletsky A.V."/>
            <person name="Banks D."/>
            <person name="Pimenov N.V."/>
            <person name="Frank Y.A."/>
            <person name="Karnachuk O.V."/>
            <person name="Ravin N.V."/>
        </authorList>
    </citation>
    <scope>NUCLEOTIDE SEQUENCE [LARGE SCALE GENOMIC DNA]</scope>
    <source>
        <strain evidence="10">BY</strain>
    </source>
</reference>
<dbReference type="SMART" id="SM01329">
    <property type="entry name" value="Iso_dh"/>
    <property type="match status" value="1"/>
</dbReference>
<dbReference type="KEGG" id="schv:BRCON_1423"/>
<dbReference type="GO" id="GO:0006102">
    <property type="term" value="P:isocitrate metabolic process"/>
    <property type="evidence" value="ECO:0007669"/>
    <property type="project" value="TreeGrafter"/>
</dbReference>
<evidence type="ECO:0000256" key="4">
    <source>
        <dbReference type="ARBA" id="ARBA00022723"/>
    </source>
</evidence>
<evidence type="ECO:0000256" key="5">
    <source>
        <dbReference type="ARBA" id="ARBA00022842"/>
    </source>
</evidence>
<evidence type="ECO:0000313" key="10">
    <source>
        <dbReference type="EMBL" id="AXA36200.1"/>
    </source>
</evidence>
<dbReference type="Pfam" id="PF00180">
    <property type="entry name" value="Iso_dh"/>
    <property type="match status" value="1"/>
</dbReference>
<dbReference type="InterPro" id="IPR019818">
    <property type="entry name" value="IsoCit/isopropylmalate_DH_CS"/>
</dbReference>
<feature type="domain" description="Isopropylmalate dehydrogenase-like" evidence="9">
    <location>
        <begin position="7"/>
        <end position="331"/>
    </location>
</feature>
<dbReference type="FunFam" id="3.40.718.10:FF:000014">
    <property type="entry name" value="Isocitrate dehydrogenase (NAD(+))"/>
    <property type="match status" value="1"/>
</dbReference>
<keyword evidence="7" id="KW-0560">Oxidoreductase</keyword>
<gene>
    <name evidence="10" type="ORF">BRCON_1423</name>
</gene>
<comment type="cofactor">
    <cofactor evidence="2">
        <name>Mg(2+)</name>
        <dbReference type="ChEBI" id="CHEBI:18420"/>
    </cofactor>
</comment>
<organism evidence="10 11">
    <name type="scientific">Sumerlaea chitinivorans</name>
    <dbReference type="NCBI Taxonomy" id="2250252"/>
    <lineage>
        <taxon>Bacteria</taxon>
        <taxon>Candidatus Sumerlaeota</taxon>
        <taxon>Candidatus Sumerlaeia</taxon>
        <taxon>Candidatus Sumerlaeales</taxon>
        <taxon>Candidatus Sumerlaeaceae</taxon>
        <taxon>Candidatus Sumerlaea</taxon>
    </lineage>
</organism>
<evidence type="ECO:0000256" key="7">
    <source>
        <dbReference type="ARBA" id="ARBA00023002"/>
    </source>
</evidence>
<dbReference type="SUPFAM" id="SSF53659">
    <property type="entry name" value="Isocitrate/Isopropylmalate dehydrogenase-like"/>
    <property type="match status" value="1"/>
</dbReference>
<dbReference type="EMBL" id="CP030759">
    <property type="protein sequence ID" value="AXA36200.1"/>
    <property type="molecule type" value="Genomic_DNA"/>
</dbReference>
<proteinExistence type="inferred from homology"/>
<accession>A0A2Z4Y4Y9</accession>